<dbReference type="SUPFAM" id="SSF111369">
    <property type="entry name" value="HlyD-like secretion proteins"/>
    <property type="match status" value="1"/>
</dbReference>
<dbReference type="InterPro" id="IPR058625">
    <property type="entry name" value="MdtA-like_BSH"/>
</dbReference>
<sequence>MPGVHPWSRSLAVTAVVLLAGCGGTAERDPRTEAPLVQIAIARPAGEASRSFTGVVTARVQSDVGFRVGGKVVERLVNAGDRVRRGQALMRIDPTDLGLALAVQRETVTAARAQAVQAAAEERRLRGLDKEGAITAQAYDQAKAAADSARAQLAAAEAAARAAGNARDYAVLRADADGVVVETLAEPGQVVSAGQPVMRVAQAGPREASVSLPETVRPAIGSMAIATIESGAAASPARLRQLSAAADPRTRTFDARYVLSGAAAQAPLGRTVSVALPAPRDEGIVVPLGALWNPGSGPGVWVLPPGRDQVRWRRVRVARLDAETAVVAAGLRANERVVGLGADQLHAGQTIRVHAAEGTR</sequence>
<dbReference type="PANTHER" id="PTHR30469:SF18">
    <property type="entry name" value="RESISTANCE-NODULATION-CELL DIVISION (RND) EFFLUX MEMBRANE FUSION PROTEIN-RELATED"/>
    <property type="match status" value="1"/>
</dbReference>
<evidence type="ECO:0000259" key="2">
    <source>
        <dbReference type="Pfam" id="PF25917"/>
    </source>
</evidence>
<dbReference type="Pfam" id="PF25917">
    <property type="entry name" value="BSH_RND"/>
    <property type="match status" value="1"/>
</dbReference>
<evidence type="ECO:0000256" key="1">
    <source>
        <dbReference type="ARBA" id="ARBA00009477"/>
    </source>
</evidence>
<dbReference type="Gene3D" id="2.40.420.20">
    <property type="match status" value="1"/>
</dbReference>
<dbReference type="Proteomes" id="UP001216253">
    <property type="component" value="Unassembled WGS sequence"/>
</dbReference>
<dbReference type="EMBL" id="JARESE010000012">
    <property type="protein sequence ID" value="MDE8651002.1"/>
    <property type="molecule type" value="Genomic_DNA"/>
</dbReference>
<dbReference type="InterPro" id="IPR006143">
    <property type="entry name" value="RND_pump_MFP"/>
</dbReference>
<reference evidence="3 4" key="1">
    <citation type="submission" date="2023-03" db="EMBL/GenBank/DDBJ databases">
        <title>NovoSphingobium album sp. nov. isolated from polycyclic aromatic hydrocarbons- and heavy-metal polluted soil.</title>
        <authorList>
            <person name="Liu Z."/>
            <person name="Wang K."/>
        </authorList>
    </citation>
    <scope>NUCLEOTIDE SEQUENCE [LARGE SCALE GENOMIC DNA]</scope>
    <source>
        <strain evidence="3 4">H3SJ31-1</strain>
    </source>
</reference>
<protein>
    <submittedName>
        <fullName evidence="3">Efflux RND transporter periplasmic adaptor subunit</fullName>
    </submittedName>
</protein>
<dbReference type="PANTHER" id="PTHR30469">
    <property type="entry name" value="MULTIDRUG RESISTANCE PROTEIN MDTA"/>
    <property type="match status" value="1"/>
</dbReference>
<accession>A0ABT5WLU3</accession>
<gene>
    <name evidence="3" type="ORF">PYV00_04615</name>
</gene>
<feature type="domain" description="Multidrug resistance protein MdtA-like barrel-sandwich hybrid" evidence="2">
    <location>
        <begin position="62"/>
        <end position="198"/>
    </location>
</feature>
<dbReference type="Gene3D" id="1.10.287.470">
    <property type="entry name" value="Helix hairpin bin"/>
    <property type="match status" value="1"/>
</dbReference>
<evidence type="ECO:0000313" key="4">
    <source>
        <dbReference type="Proteomes" id="UP001216253"/>
    </source>
</evidence>
<name>A0ABT5WLU3_9SPHN</name>
<keyword evidence="4" id="KW-1185">Reference proteome</keyword>
<dbReference type="Gene3D" id="2.40.30.170">
    <property type="match status" value="1"/>
</dbReference>
<comment type="caution">
    <text evidence="3">The sequence shown here is derived from an EMBL/GenBank/DDBJ whole genome shotgun (WGS) entry which is preliminary data.</text>
</comment>
<dbReference type="NCBIfam" id="TIGR01730">
    <property type="entry name" value="RND_mfp"/>
    <property type="match status" value="1"/>
</dbReference>
<comment type="similarity">
    <text evidence="1">Belongs to the membrane fusion protein (MFP) (TC 8.A.1) family.</text>
</comment>
<dbReference type="Gene3D" id="2.40.50.100">
    <property type="match status" value="1"/>
</dbReference>
<proteinExistence type="inferred from homology"/>
<evidence type="ECO:0000313" key="3">
    <source>
        <dbReference type="EMBL" id="MDE8651002.1"/>
    </source>
</evidence>
<organism evidence="3 4">
    <name type="scientific">Novosphingobium album</name>
    <name type="common">ex Liu et al. 2023</name>
    <dbReference type="NCBI Taxonomy" id="3031130"/>
    <lineage>
        <taxon>Bacteria</taxon>
        <taxon>Pseudomonadati</taxon>
        <taxon>Pseudomonadota</taxon>
        <taxon>Alphaproteobacteria</taxon>
        <taxon>Sphingomonadales</taxon>
        <taxon>Sphingomonadaceae</taxon>
        <taxon>Novosphingobium</taxon>
    </lineage>
</organism>